<dbReference type="GO" id="GO:0006351">
    <property type="term" value="P:DNA-templated transcription"/>
    <property type="evidence" value="ECO:0007669"/>
    <property type="project" value="InterPro"/>
</dbReference>
<accession>A0AAN7ZZS0</accession>
<dbReference type="Pfam" id="PF04082">
    <property type="entry name" value="Fungal_trans"/>
    <property type="match status" value="1"/>
</dbReference>
<dbReference type="InterPro" id="IPR007219">
    <property type="entry name" value="XnlR_reg_dom"/>
</dbReference>
<sequence length="501" mass="55311">MSARITGDVDALAGIPWNEQNECLLMYASYRRMLPNRQSLDQGPALAVTFTLARSSLSNTGEPRIDESDIERSFEDVSKALTDQHQEHLVKLFFEYVYPYFPILSKTWFLAQGVDISTRIKSLPISLASALFATSLPFMLHDDHLSTTLIHSAPSRSLLYSVTWQAVQNELHAPTLSTLQACLLLLQRGPTNRNITATPFKASLLGWTVSLANCLGLNHDCSGWESLPLWERRVRTRLWWGIVSADTWISLETSTPPLVSAAESSVRPIGVAGTANEVLATPSESIHFYHLASLSILCQDIHATFFTVRAQASTARDLSQSLELARGLRSRLANWKQSYAEDCPLQAQQIRESKPSGDAALTLTYIVANVLIFRALVRTIYTNAAHSDETHQDAAKAIIAGALTCCRDAVEYLTTVVSSGSAWNAFWPSWSQSNFAIVSSFLVQMLHLTQRDSTSNSAELTDLVQRWRQAIRLGAGSGGWGQTLMSLALLKLNSSTLPKLL</sequence>
<gene>
    <name evidence="3" type="ORF">LTR97_011362</name>
</gene>
<feature type="domain" description="Xylanolytic transcriptional activator regulatory" evidence="2">
    <location>
        <begin position="91"/>
        <end position="336"/>
    </location>
</feature>
<dbReference type="GO" id="GO:0005634">
    <property type="term" value="C:nucleus"/>
    <property type="evidence" value="ECO:0007669"/>
    <property type="project" value="TreeGrafter"/>
</dbReference>
<dbReference type="GO" id="GO:0001080">
    <property type="term" value="P:nitrogen catabolite activation of transcription from RNA polymerase II promoter"/>
    <property type="evidence" value="ECO:0007669"/>
    <property type="project" value="TreeGrafter"/>
</dbReference>
<dbReference type="CDD" id="cd12148">
    <property type="entry name" value="fungal_TF_MHR"/>
    <property type="match status" value="1"/>
</dbReference>
<evidence type="ECO:0000313" key="3">
    <source>
        <dbReference type="EMBL" id="KAK5691370.1"/>
    </source>
</evidence>
<dbReference type="GO" id="GO:0003677">
    <property type="term" value="F:DNA binding"/>
    <property type="evidence" value="ECO:0007669"/>
    <property type="project" value="InterPro"/>
</dbReference>
<dbReference type="GO" id="GO:0008270">
    <property type="term" value="F:zinc ion binding"/>
    <property type="evidence" value="ECO:0007669"/>
    <property type="project" value="InterPro"/>
</dbReference>
<protein>
    <recommendedName>
        <fullName evidence="2">Xylanolytic transcriptional activator regulatory domain-containing protein</fullName>
    </recommendedName>
</protein>
<dbReference type="EMBL" id="JAVRQU010000021">
    <property type="protein sequence ID" value="KAK5691370.1"/>
    <property type="molecule type" value="Genomic_DNA"/>
</dbReference>
<evidence type="ECO:0000256" key="1">
    <source>
        <dbReference type="ARBA" id="ARBA00023242"/>
    </source>
</evidence>
<keyword evidence="1" id="KW-0539">Nucleus</keyword>
<proteinExistence type="predicted"/>
<dbReference type="PANTHER" id="PTHR31668">
    <property type="entry name" value="GLUCOSE TRANSPORT TRANSCRIPTION REGULATOR RGT1-RELATED-RELATED"/>
    <property type="match status" value="1"/>
</dbReference>
<dbReference type="Proteomes" id="UP001310594">
    <property type="component" value="Unassembled WGS sequence"/>
</dbReference>
<reference evidence="3" key="1">
    <citation type="submission" date="2023-08" db="EMBL/GenBank/DDBJ databases">
        <title>Black Yeasts Isolated from many extreme environments.</title>
        <authorList>
            <person name="Coleine C."/>
            <person name="Stajich J.E."/>
            <person name="Selbmann L."/>
        </authorList>
    </citation>
    <scope>NUCLEOTIDE SEQUENCE</scope>
    <source>
        <strain evidence="3">CCFEE 5810</strain>
    </source>
</reference>
<dbReference type="AlphaFoldDB" id="A0AAN7ZZS0"/>
<dbReference type="InterPro" id="IPR050797">
    <property type="entry name" value="Carb_Metab_Trans_Reg"/>
</dbReference>
<dbReference type="PANTHER" id="PTHR31668:SF4">
    <property type="entry name" value="TRANSCRIPTIONAL ACTIVATOR PROTEIN DAL81"/>
    <property type="match status" value="1"/>
</dbReference>
<organism evidence="3 4">
    <name type="scientific">Elasticomyces elasticus</name>
    <dbReference type="NCBI Taxonomy" id="574655"/>
    <lineage>
        <taxon>Eukaryota</taxon>
        <taxon>Fungi</taxon>
        <taxon>Dikarya</taxon>
        <taxon>Ascomycota</taxon>
        <taxon>Pezizomycotina</taxon>
        <taxon>Dothideomycetes</taxon>
        <taxon>Dothideomycetidae</taxon>
        <taxon>Mycosphaerellales</taxon>
        <taxon>Teratosphaeriaceae</taxon>
        <taxon>Elasticomyces</taxon>
    </lineage>
</organism>
<comment type="caution">
    <text evidence="3">The sequence shown here is derived from an EMBL/GenBank/DDBJ whole genome shotgun (WGS) entry which is preliminary data.</text>
</comment>
<evidence type="ECO:0000313" key="4">
    <source>
        <dbReference type="Proteomes" id="UP001310594"/>
    </source>
</evidence>
<evidence type="ECO:0000259" key="2">
    <source>
        <dbReference type="Pfam" id="PF04082"/>
    </source>
</evidence>
<name>A0AAN7ZZS0_9PEZI</name>